<evidence type="ECO:0000313" key="2">
    <source>
        <dbReference type="Proteomes" id="UP000828048"/>
    </source>
</evidence>
<accession>A0ACB7YJA1</accession>
<dbReference type="EMBL" id="CM037161">
    <property type="protein sequence ID" value="KAH7853717.1"/>
    <property type="molecule type" value="Genomic_DNA"/>
</dbReference>
<organism evidence="1 2">
    <name type="scientific">Vaccinium darrowii</name>
    <dbReference type="NCBI Taxonomy" id="229202"/>
    <lineage>
        <taxon>Eukaryota</taxon>
        <taxon>Viridiplantae</taxon>
        <taxon>Streptophyta</taxon>
        <taxon>Embryophyta</taxon>
        <taxon>Tracheophyta</taxon>
        <taxon>Spermatophyta</taxon>
        <taxon>Magnoliopsida</taxon>
        <taxon>eudicotyledons</taxon>
        <taxon>Gunneridae</taxon>
        <taxon>Pentapetalae</taxon>
        <taxon>asterids</taxon>
        <taxon>Ericales</taxon>
        <taxon>Ericaceae</taxon>
        <taxon>Vaccinioideae</taxon>
        <taxon>Vaccinieae</taxon>
        <taxon>Vaccinium</taxon>
    </lineage>
</organism>
<sequence>MTVSNLIASAKPNAALQAKASAMRADLAYPEFSALAAIKPPFVPLTTIPAPTLQLLECHAPSTFIFIFPVVGGYHEHGSLCPGSGLSLCTPPSSRIAITYTVASLTAIKIA</sequence>
<reference evidence="1 2" key="1">
    <citation type="journal article" date="2021" name="Hortic Res">
        <title>High-quality reference genome and annotation aids understanding of berry development for evergreen blueberry (Vaccinium darrowii).</title>
        <authorList>
            <person name="Yu J."/>
            <person name="Hulse-Kemp A.M."/>
            <person name="Babiker E."/>
            <person name="Staton M."/>
        </authorList>
    </citation>
    <scope>NUCLEOTIDE SEQUENCE [LARGE SCALE GENOMIC DNA]</scope>
    <source>
        <strain evidence="2">cv. NJ 8807/NJ 8810</strain>
        <tissue evidence="1">Young leaf</tissue>
    </source>
</reference>
<proteinExistence type="predicted"/>
<name>A0ACB7YJA1_9ERIC</name>
<dbReference type="Proteomes" id="UP000828048">
    <property type="component" value="Chromosome 11"/>
</dbReference>
<keyword evidence="2" id="KW-1185">Reference proteome</keyword>
<evidence type="ECO:0000313" key="1">
    <source>
        <dbReference type="EMBL" id="KAH7853717.1"/>
    </source>
</evidence>
<protein>
    <submittedName>
        <fullName evidence="1">Uncharacterized protein</fullName>
    </submittedName>
</protein>
<gene>
    <name evidence="1" type="ORF">Vadar_005854</name>
</gene>
<comment type="caution">
    <text evidence="1">The sequence shown here is derived from an EMBL/GenBank/DDBJ whole genome shotgun (WGS) entry which is preliminary data.</text>
</comment>